<dbReference type="SUPFAM" id="SSF51126">
    <property type="entry name" value="Pectin lyase-like"/>
    <property type="match status" value="1"/>
</dbReference>
<name>A0A1H3A5B4_9FLAO</name>
<organism evidence="4 5">
    <name type="scientific">Lutibacter oricola</name>
    <dbReference type="NCBI Taxonomy" id="762486"/>
    <lineage>
        <taxon>Bacteria</taxon>
        <taxon>Pseudomonadati</taxon>
        <taxon>Bacteroidota</taxon>
        <taxon>Flavobacteriia</taxon>
        <taxon>Flavobacteriales</taxon>
        <taxon>Flavobacteriaceae</taxon>
        <taxon>Lutibacter</taxon>
    </lineage>
</organism>
<gene>
    <name evidence="4" type="ORF">SAMN05444411_10411</name>
</gene>
<dbReference type="InterPro" id="IPR026444">
    <property type="entry name" value="Secre_tail"/>
</dbReference>
<dbReference type="Gene3D" id="2.160.20.10">
    <property type="entry name" value="Single-stranded right-handed beta-helix, Pectin lyase-like"/>
    <property type="match status" value="1"/>
</dbReference>
<evidence type="ECO:0000313" key="5">
    <source>
        <dbReference type="Proteomes" id="UP000199595"/>
    </source>
</evidence>
<dbReference type="OrthoDB" id="1407599at2"/>
<feature type="signal peptide" evidence="2">
    <location>
        <begin position="1"/>
        <end position="22"/>
    </location>
</feature>
<evidence type="ECO:0000256" key="1">
    <source>
        <dbReference type="ARBA" id="ARBA00022729"/>
    </source>
</evidence>
<dbReference type="STRING" id="762486.SAMN05444411_10411"/>
<keyword evidence="1 2" id="KW-0732">Signal</keyword>
<protein>
    <submittedName>
        <fullName evidence="4">Por secretion system C-terminal sorting domain-containing protein</fullName>
    </submittedName>
</protein>
<feature type="chain" id="PRO_5011569890" evidence="2">
    <location>
        <begin position="23"/>
        <end position="543"/>
    </location>
</feature>
<evidence type="ECO:0000256" key="2">
    <source>
        <dbReference type="SAM" id="SignalP"/>
    </source>
</evidence>
<reference evidence="4 5" key="1">
    <citation type="submission" date="2016-10" db="EMBL/GenBank/DDBJ databases">
        <authorList>
            <person name="de Groot N.N."/>
        </authorList>
    </citation>
    <scope>NUCLEOTIDE SEQUENCE [LARGE SCALE GENOMIC DNA]</scope>
    <source>
        <strain evidence="4 5">DSM 24956</strain>
    </source>
</reference>
<dbReference type="Pfam" id="PF18962">
    <property type="entry name" value="Por_Secre_tail"/>
    <property type="match status" value="1"/>
</dbReference>
<dbReference type="InterPro" id="IPR011050">
    <property type="entry name" value="Pectin_lyase_fold/virulence"/>
</dbReference>
<evidence type="ECO:0000259" key="3">
    <source>
        <dbReference type="Pfam" id="PF18962"/>
    </source>
</evidence>
<dbReference type="Proteomes" id="UP000199595">
    <property type="component" value="Unassembled WGS sequence"/>
</dbReference>
<feature type="domain" description="Secretion system C-terminal sorting" evidence="3">
    <location>
        <begin position="475"/>
        <end position="540"/>
    </location>
</feature>
<dbReference type="AlphaFoldDB" id="A0A1H3A5B4"/>
<keyword evidence="5" id="KW-1185">Reference proteome</keyword>
<dbReference type="RefSeq" id="WP_090122747.1">
    <property type="nucleotide sequence ID" value="NZ_FNNJ01000004.1"/>
</dbReference>
<dbReference type="InterPro" id="IPR012334">
    <property type="entry name" value="Pectin_lyas_fold"/>
</dbReference>
<accession>A0A1H3A5B4</accession>
<proteinExistence type="predicted"/>
<sequence>MKVFQQNLFLVLFLLLVLSVNSQTLPVDNTFFNPTYGLGTATISESAGTGDDTQLFQNAIDAVNTAGGGKVTVNPGTYRILEVDLKSNVHLEINSGVTILPINALVGSNNTLFNADLNAGVENFSIIGVGGKFNVDMSSLATTIRIRVVGFGFCSNFKVSNFHIIDGVTEFSSLAFGGNFVKTTIDGNKRITSVRGIPNQGIIENISMVNGHYGYGLVQVQGGKNILFRNLDCTGGVALRLETGYDLIQYTEAYDFNLIKLENIWGRNIECTNGQSALQLSPHTLDQGYFNVEGVIGNSCEAAVVWSSGFTTDDQEANGLTPGSFDSTSKIRNVTSTFGQNAQLHHVKRLRYIPCALRVERVGGIGVSTTLNVDGESRMGPAIGSVIRQADTPGDYNLDFPISEVTATGYNIDAYYLPPKAFIIDSYDDYEVCNETIDGINFWIASDYRNTPNPRNPLENGSLSISDFNNSEFKVYPNPSNGILTINLLNPSEEREVKIVNLLGKVVANYSVREKQELNLSHLTKGIYFLHVENEISKKIVLY</sequence>
<evidence type="ECO:0000313" key="4">
    <source>
        <dbReference type="EMBL" id="SDX24109.1"/>
    </source>
</evidence>
<dbReference type="NCBIfam" id="TIGR04183">
    <property type="entry name" value="Por_Secre_tail"/>
    <property type="match status" value="1"/>
</dbReference>
<dbReference type="EMBL" id="FNNJ01000004">
    <property type="protein sequence ID" value="SDX24109.1"/>
    <property type="molecule type" value="Genomic_DNA"/>
</dbReference>